<evidence type="ECO:0000313" key="3">
    <source>
        <dbReference type="EMBL" id="QOQ86688.1"/>
    </source>
</evidence>
<proteinExistence type="predicted"/>
<dbReference type="InterPro" id="IPR005094">
    <property type="entry name" value="Endonuclease_MobA/VirD2"/>
</dbReference>
<evidence type="ECO:0000256" key="1">
    <source>
        <dbReference type="SAM" id="Coils"/>
    </source>
</evidence>
<keyword evidence="4" id="KW-1185">Reference proteome</keyword>
<organism evidence="3 4">
    <name type="scientific">Campylobacter corcagiensis</name>
    <dbReference type="NCBI Taxonomy" id="1448857"/>
    <lineage>
        <taxon>Bacteria</taxon>
        <taxon>Pseudomonadati</taxon>
        <taxon>Campylobacterota</taxon>
        <taxon>Epsilonproteobacteria</taxon>
        <taxon>Campylobacterales</taxon>
        <taxon>Campylobacteraceae</taxon>
        <taxon>Campylobacter</taxon>
    </lineage>
</organism>
<keyword evidence="1" id="KW-0175">Coiled coil</keyword>
<reference evidence="3 4" key="1">
    <citation type="submission" date="2020-10" db="EMBL/GenBank/DDBJ databases">
        <title>Campylobacter and Helicobacter PacBio genomes.</title>
        <authorList>
            <person name="Lane C."/>
        </authorList>
    </citation>
    <scope>NUCLEOTIDE SEQUENCE [LARGE SCALE GENOMIC DNA]</scope>
    <source>
        <strain evidence="3 4">2016D-0077</strain>
    </source>
</reference>
<name>A0A7M1LDR8_9BACT</name>
<feature type="domain" description="MobA/VirD2-like nuclease" evidence="2">
    <location>
        <begin position="48"/>
        <end position="143"/>
    </location>
</feature>
<dbReference type="RefSeq" id="WP_051487284.1">
    <property type="nucleotide sequence ID" value="NZ_CP053842.1"/>
</dbReference>
<feature type="coiled-coil region" evidence="1">
    <location>
        <begin position="234"/>
        <end position="261"/>
    </location>
</feature>
<sequence length="336" mass="39633">MLVKFFQNKSGGSVKAIDYLLNHRVDEGSAIVLKGYPSLTRNIIKFIKKKQKVCIGCLSFEESDIDLNLKIEIMDQFEKMIFGENMDEYNILWVQHRDKGRLELNFVIPKINLNTQKSFNPYWHKKDFYRVDRWQNEINLKFGFSNPKDPQKEHFLKGSRKTKLDEKYIELEKSIKSLHNNGKFKCRDDVINFIKNSGFLVSRIGKDYISVKHLNSKKSRRFKGEIFSNKFMDLKSFDDLKKEKYEKIKKYQEEVAIYESVNSGTSFNAGLRAKGEGFFEGVRSVVKSIDQFRRQHAENERHLRQYVKSTNGVLSEFMERASKMKNSSKEIYMKTK</sequence>
<protein>
    <submittedName>
        <fullName evidence="3">Relaxase/mobilization nuclease domain-containing protein</fullName>
    </submittedName>
</protein>
<dbReference type="Pfam" id="PF03432">
    <property type="entry name" value="Relaxase"/>
    <property type="match status" value="1"/>
</dbReference>
<dbReference type="AlphaFoldDB" id="A0A7M1LDR8"/>
<evidence type="ECO:0000259" key="2">
    <source>
        <dbReference type="Pfam" id="PF03432"/>
    </source>
</evidence>
<dbReference type="EMBL" id="CP063078">
    <property type="protein sequence ID" value="QOQ86688.1"/>
    <property type="molecule type" value="Genomic_DNA"/>
</dbReference>
<accession>A0A7M1LDR8</accession>
<gene>
    <name evidence="3" type="ORF">IMC76_05525</name>
</gene>
<dbReference type="Proteomes" id="UP000594749">
    <property type="component" value="Chromosome"/>
</dbReference>
<dbReference type="OrthoDB" id="5351104at2"/>
<evidence type="ECO:0000313" key="4">
    <source>
        <dbReference type="Proteomes" id="UP000594749"/>
    </source>
</evidence>